<dbReference type="Gene3D" id="6.10.280.50">
    <property type="match status" value="1"/>
</dbReference>
<dbReference type="AlphaFoldDB" id="A0A0N9VNX2"/>
<name>A0A0N9VNX2_9GAMM</name>
<evidence type="ECO:0008006" key="4">
    <source>
        <dbReference type="Google" id="ProtNLM"/>
    </source>
</evidence>
<dbReference type="RefSeq" id="WP_054580967.1">
    <property type="nucleotide sequence ID" value="NZ_CP012808.1"/>
</dbReference>
<dbReference type="InterPro" id="IPR038444">
    <property type="entry name" value="DUF465_sf"/>
</dbReference>
<dbReference type="OrthoDB" id="5616367at2"/>
<dbReference type="EMBL" id="CP012808">
    <property type="protein sequence ID" value="ALH95070.1"/>
    <property type="molecule type" value="Genomic_DNA"/>
</dbReference>
<proteinExistence type="predicted"/>
<reference evidence="2 3" key="1">
    <citation type="journal article" date="2015" name="Int. J. Syst. Evol. Microbiol.">
        <title>Acinetobacter equi sp. nov. isolated from horse faeces.</title>
        <authorList>
            <person name="Poppel M.T."/>
            <person name="Skiebe E."/>
            <person name="Laue M."/>
            <person name="Bergmann H."/>
            <person name="Ebersberger I."/>
            <person name="Garn T."/>
            <person name="Fruth A."/>
            <person name="Baumgardt S."/>
            <person name="Busse H.J."/>
            <person name="Wilharm G."/>
        </authorList>
    </citation>
    <scope>NUCLEOTIDE SEQUENCE [LARGE SCALE GENOMIC DNA]</scope>
    <source>
        <strain evidence="2 3">114</strain>
    </source>
</reference>
<keyword evidence="1" id="KW-0175">Coiled coil</keyword>
<evidence type="ECO:0000256" key="1">
    <source>
        <dbReference type="SAM" id="Coils"/>
    </source>
</evidence>
<organism evidence="2 3">
    <name type="scientific">Acinetobacter equi</name>
    <dbReference type="NCBI Taxonomy" id="1324350"/>
    <lineage>
        <taxon>Bacteria</taxon>
        <taxon>Pseudomonadati</taxon>
        <taxon>Pseudomonadota</taxon>
        <taxon>Gammaproteobacteria</taxon>
        <taxon>Moraxellales</taxon>
        <taxon>Moraxellaceae</taxon>
        <taxon>Acinetobacter</taxon>
    </lineage>
</organism>
<evidence type="ECO:0000313" key="3">
    <source>
        <dbReference type="Proteomes" id="UP000064939"/>
    </source>
</evidence>
<dbReference type="KEGG" id="aei:AOY20_05690"/>
<sequence length="84" mass="10141">MKMKDCNKKYKNMFPEFKDVIATLREDNPHFAKMFENHEELDKQIISLEQNPVNQINDNIEVLKRKKLKIKDEMYKILKASQNQ</sequence>
<dbReference type="Proteomes" id="UP000064939">
    <property type="component" value="Chromosome"/>
</dbReference>
<dbReference type="STRING" id="1324350.AOY20_05690"/>
<dbReference type="InterPro" id="IPR007420">
    <property type="entry name" value="DUF465"/>
</dbReference>
<evidence type="ECO:0000313" key="2">
    <source>
        <dbReference type="EMBL" id="ALH95070.1"/>
    </source>
</evidence>
<keyword evidence="3" id="KW-1185">Reference proteome</keyword>
<protein>
    <recommendedName>
        <fullName evidence="4">DUF465 domain-containing protein</fullName>
    </recommendedName>
</protein>
<gene>
    <name evidence="2" type="ORF">AOY20_05690</name>
</gene>
<accession>A0A0N9VNX2</accession>
<feature type="coiled-coil region" evidence="1">
    <location>
        <begin position="31"/>
        <end position="73"/>
    </location>
</feature>
<dbReference type="Pfam" id="PF04325">
    <property type="entry name" value="DUF465"/>
    <property type="match status" value="1"/>
</dbReference>